<dbReference type="Gene3D" id="3.40.50.10580">
    <property type="entry name" value="ATPase, V1 complex, subunit F"/>
    <property type="match status" value="1"/>
</dbReference>
<evidence type="ECO:0000256" key="3">
    <source>
        <dbReference type="ARBA" id="ARBA00023065"/>
    </source>
</evidence>
<evidence type="ECO:0008006" key="6">
    <source>
        <dbReference type="Google" id="ProtNLM"/>
    </source>
</evidence>
<comment type="similarity">
    <text evidence="1">Belongs to the V-ATPase F subunit family.</text>
</comment>
<dbReference type="Pfam" id="PF01990">
    <property type="entry name" value="ATP-synt_F"/>
    <property type="match status" value="1"/>
</dbReference>
<sequence length="120" mass="13602">MAMQTTLNDIPTTRMLFMGDATLTDGFQLIGFETIPDPSVAKLDEVLRELIEQKHNAFIILDHRLSECDSQLLARVRSEGGRVVVTEVPQLHKPEEFHCKIDNQVRMLMGDTNMRECSDG</sequence>
<keyword evidence="2" id="KW-0813">Transport</keyword>
<evidence type="ECO:0000313" key="5">
    <source>
        <dbReference type="Proteomes" id="UP000190896"/>
    </source>
</evidence>
<dbReference type="GO" id="GO:0046961">
    <property type="term" value="F:proton-transporting ATPase activity, rotational mechanism"/>
    <property type="evidence" value="ECO:0007669"/>
    <property type="project" value="InterPro"/>
</dbReference>
<proteinExistence type="inferred from homology"/>
<dbReference type="RefSeq" id="WP_078487537.1">
    <property type="nucleotide sequence ID" value="NZ_MPRJ01000050.1"/>
</dbReference>
<evidence type="ECO:0000313" key="4">
    <source>
        <dbReference type="EMBL" id="OOZ36201.1"/>
    </source>
</evidence>
<reference evidence="4 5" key="1">
    <citation type="submission" date="2016-11" db="EMBL/GenBank/DDBJ databases">
        <title>Mixed transmission modes and dynamic genome evolution in an obligate animal-bacterial symbiosis.</title>
        <authorList>
            <person name="Russell S.L."/>
            <person name="Corbett-Detig R.B."/>
            <person name="Cavanaugh C.M."/>
        </authorList>
    </citation>
    <scope>NUCLEOTIDE SEQUENCE [LARGE SCALE GENOMIC DNA]</scope>
    <source>
        <strain evidence="4">Se-Cadez</strain>
    </source>
</reference>
<keyword evidence="3" id="KW-0406">Ion transport</keyword>
<dbReference type="OrthoDB" id="8563782at2"/>
<name>A0A1T2KTS5_9GAMM</name>
<keyword evidence="5" id="KW-1185">Reference proteome</keyword>
<dbReference type="AlphaFoldDB" id="A0A1T2KTS5"/>
<dbReference type="SUPFAM" id="SSF159468">
    <property type="entry name" value="AtpF-like"/>
    <property type="match status" value="1"/>
</dbReference>
<evidence type="ECO:0000256" key="2">
    <source>
        <dbReference type="ARBA" id="ARBA00022448"/>
    </source>
</evidence>
<evidence type="ECO:0000256" key="1">
    <source>
        <dbReference type="ARBA" id="ARBA00010148"/>
    </source>
</evidence>
<organism evidence="4 5">
    <name type="scientific">Solemya velesiana gill symbiont</name>
    <dbReference type="NCBI Taxonomy" id="1918948"/>
    <lineage>
        <taxon>Bacteria</taxon>
        <taxon>Pseudomonadati</taxon>
        <taxon>Pseudomonadota</taxon>
        <taxon>Gammaproteobacteria</taxon>
        <taxon>sulfur-oxidizing symbionts</taxon>
    </lineage>
</organism>
<dbReference type="EMBL" id="MPRJ01000050">
    <property type="protein sequence ID" value="OOZ36201.1"/>
    <property type="molecule type" value="Genomic_DNA"/>
</dbReference>
<dbReference type="Proteomes" id="UP000190896">
    <property type="component" value="Unassembled WGS sequence"/>
</dbReference>
<accession>A0A1T2KTS5</accession>
<dbReference type="InterPro" id="IPR036906">
    <property type="entry name" value="ATPase_V1_fsu_sf"/>
</dbReference>
<protein>
    <recommendedName>
        <fullName evidence="6">ATPase</fullName>
    </recommendedName>
</protein>
<gene>
    <name evidence="4" type="ORF">BOW51_08325</name>
</gene>
<dbReference type="InterPro" id="IPR008218">
    <property type="entry name" value="ATPase_V1-cplx_f_g_su"/>
</dbReference>
<comment type="caution">
    <text evidence="4">The sequence shown here is derived from an EMBL/GenBank/DDBJ whole genome shotgun (WGS) entry which is preliminary data.</text>
</comment>